<feature type="compositionally biased region" description="Polar residues" evidence="1">
    <location>
        <begin position="299"/>
        <end position="308"/>
    </location>
</feature>
<dbReference type="Gene3D" id="3.60.40.10">
    <property type="entry name" value="PPM-type phosphatase domain"/>
    <property type="match status" value="1"/>
</dbReference>
<dbReference type="EMBL" id="CP032514">
    <property type="protein sequence ID" value="AYD88859.1"/>
    <property type="molecule type" value="Genomic_DNA"/>
</dbReference>
<evidence type="ECO:0000256" key="2">
    <source>
        <dbReference type="SAM" id="Phobius"/>
    </source>
</evidence>
<dbReference type="SMART" id="SM00332">
    <property type="entry name" value="PP2Cc"/>
    <property type="match status" value="1"/>
</dbReference>
<dbReference type="InterPro" id="IPR015655">
    <property type="entry name" value="PP2C"/>
</dbReference>
<keyword evidence="2" id="KW-0472">Membrane</keyword>
<accession>A0ABN5PKW6</accession>
<reference evidence="4 5" key="1">
    <citation type="submission" date="2018-09" db="EMBL/GenBank/DDBJ databases">
        <authorList>
            <person name="Li J."/>
        </authorList>
    </citation>
    <scope>NUCLEOTIDE SEQUENCE [LARGE SCALE GENOMIC DNA]</scope>
    <source>
        <strain evidence="4 5">2129</strain>
    </source>
</reference>
<keyword evidence="2" id="KW-1133">Transmembrane helix</keyword>
<evidence type="ECO:0000313" key="4">
    <source>
        <dbReference type="EMBL" id="AYD88859.1"/>
    </source>
</evidence>
<dbReference type="PROSITE" id="PS51746">
    <property type="entry name" value="PPM_2"/>
    <property type="match status" value="1"/>
</dbReference>
<name>A0ABN5PKW6_9ACTO</name>
<feature type="compositionally biased region" description="Basic and acidic residues" evidence="1">
    <location>
        <begin position="282"/>
        <end position="298"/>
    </location>
</feature>
<keyword evidence="2" id="KW-0812">Transmembrane</keyword>
<feature type="compositionally biased region" description="Low complexity" evidence="1">
    <location>
        <begin position="462"/>
        <end position="489"/>
    </location>
</feature>
<dbReference type="SMART" id="SM00331">
    <property type="entry name" value="PP2C_SIG"/>
    <property type="match status" value="1"/>
</dbReference>
<proteinExistence type="predicted"/>
<sequence length="503" mass="53082">MTISLRFAARSDVGLVRQSNQDAGYAGPHLCVLCDGMGGPAGGDIASAVAVEHLMPLDADSHQAGELLGLMRDAVHAAHAELVSLSAQDPDLAGLGTTCIGVMRSGNKLAMIHVGDSRAYMLRDGTLTQVTTDHTFVEYLVETGRLTRDQARQHPQRSVLLRVLGDAEGDVQLDESIREAVPGDRWLLCSDGLSGPVSAETIGEVLASVTDPGQAADQLIDLALRAGGPDNVTAVVFDVVRNEPDPQSDPQVVGSAATERLAQERAAAAARSSNRTGATASDVREQTGRNDELDHADSSQELSRSGPSTPAAKAAALMATLETDNGTTGGAAVDHEDGDAEEVWDAVAAEADAQRAARRHSRRRTFVGSLVLLAAVLGAGFLFYRWTQAHYYVSTLDDQVAIYRGIPQSVGPLELSHVVETYSEPAVEDLDERMRDLLDDTVYRDSLASARRYVEVTVSSHARTSPETEATSSATPTAPGSTTPSATSRPPSPSSSPTPTQES</sequence>
<dbReference type="SUPFAM" id="SSF81606">
    <property type="entry name" value="PP2C-like"/>
    <property type="match status" value="1"/>
</dbReference>
<feature type="transmembrane region" description="Helical" evidence="2">
    <location>
        <begin position="365"/>
        <end position="386"/>
    </location>
</feature>
<feature type="compositionally biased region" description="Low complexity" evidence="1">
    <location>
        <begin position="256"/>
        <end position="281"/>
    </location>
</feature>
<dbReference type="InterPro" id="IPR001932">
    <property type="entry name" value="PPM-type_phosphatase-like_dom"/>
</dbReference>
<evidence type="ECO:0000313" key="5">
    <source>
        <dbReference type="Proteomes" id="UP000273001"/>
    </source>
</evidence>
<dbReference type="Pfam" id="PF13672">
    <property type="entry name" value="PP2C_2"/>
    <property type="match status" value="1"/>
</dbReference>
<dbReference type="CDD" id="cd00143">
    <property type="entry name" value="PP2Cc"/>
    <property type="match status" value="1"/>
</dbReference>
<keyword evidence="5" id="KW-1185">Reference proteome</keyword>
<protein>
    <submittedName>
        <fullName evidence="4">Serine/threonine-protein phosphatase</fullName>
    </submittedName>
</protein>
<dbReference type="PANTHER" id="PTHR47992">
    <property type="entry name" value="PROTEIN PHOSPHATASE"/>
    <property type="match status" value="1"/>
</dbReference>
<feature type="region of interest" description="Disordered" evidence="1">
    <location>
        <begin position="455"/>
        <end position="503"/>
    </location>
</feature>
<gene>
    <name evidence="4" type="ORF">D5R93_00105</name>
</gene>
<evidence type="ECO:0000259" key="3">
    <source>
        <dbReference type="PROSITE" id="PS51746"/>
    </source>
</evidence>
<dbReference type="InterPro" id="IPR036457">
    <property type="entry name" value="PPM-type-like_dom_sf"/>
</dbReference>
<dbReference type="Proteomes" id="UP000273001">
    <property type="component" value="Chromosome"/>
</dbReference>
<feature type="domain" description="PPM-type phosphatase" evidence="3">
    <location>
        <begin position="6"/>
        <end position="239"/>
    </location>
</feature>
<organism evidence="4 5">
    <name type="scientific">Actinomyces lilanjuaniae</name>
    <dbReference type="NCBI Taxonomy" id="2321394"/>
    <lineage>
        <taxon>Bacteria</taxon>
        <taxon>Bacillati</taxon>
        <taxon>Actinomycetota</taxon>
        <taxon>Actinomycetes</taxon>
        <taxon>Actinomycetales</taxon>
        <taxon>Actinomycetaceae</taxon>
        <taxon>Actinomyces</taxon>
    </lineage>
</organism>
<evidence type="ECO:0000256" key="1">
    <source>
        <dbReference type="SAM" id="MobiDB-lite"/>
    </source>
</evidence>
<dbReference type="RefSeq" id="WP_120203036.1">
    <property type="nucleotide sequence ID" value="NZ_CP032514.1"/>
</dbReference>
<feature type="region of interest" description="Disordered" evidence="1">
    <location>
        <begin position="242"/>
        <end position="313"/>
    </location>
</feature>